<dbReference type="Pfam" id="PF18051">
    <property type="entry name" value="RPN1_C"/>
    <property type="match status" value="1"/>
</dbReference>
<evidence type="ECO:0000256" key="4">
    <source>
        <dbReference type="ARBA" id="ARBA00022574"/>
    </source>
</evidence>
<dbReference type="InterPro" id="IPR036322">
    <property type="entry name" value="WD40_repeat_dom_sf"/>
</dbReference>
<comment type="similarity">
    <text evidence="2">Belongs to the WD repeat DCAF13/WDSOF1 family.</text>
</comment>
<feature type="repeat" description="WD" evidence="10">
    <location>
        <begin position="1108"/>
        <end position="1150"/>
    </location>
</feature>
<dbReference type="UniPathway" id="UPA00143"/>
<proteinExistence type="inferred from homology"/>
<evidence type="ECO:0000256" key="9">
    <source>
        <dbReference type="ARBA" id="ARBA00032239"/>
    </source>
</evidence>
<feature type="repeat" description="WD" evidence="10">
    <location>
        <begin position="1021"/>
        <end position="1055"/>
    </location>
</feature>
<dbReference type="FunFam" id="2.130.10.10:FF:000132">
    <property type="entry name" value="DDB1- and CUL4-associated factor 13"/>
    <property type="match status" value="1"/>
</dbReference>
<dbReference type="Pfam" id="PF01851">
    <property type="entry name" value="PC_rep"/>
    <property type="match status" value="2"/>
</dbReference>
<evidence type="ECO:0000256" key="2">
    <source>
        <dbReference type="ARBA" id="ARBA00005649"/>
    </source>
</evidence>
<dbReference type="Gene3D" id="2.130.10.10">
    <property type="entry name" value="YVTN repeat-like/Quinoprotein amine dehydrogenase"/>
    <property type="match status" value="2"/>
</dbReference>
<feature type="repeat" description="WD" evidence="10">
    <location>
        <begin position="1237"/>
        <end position="1278"/>
    </location>
</feature>
<feature type="domain" description="RPN1 N-terminal" evidence="13">
    <location>
        <begin position="48"/>
        <end position="362"/>
    </location>
</feature>
<organism evidence="15">
    <name type="scientific">Salix viminalis</name>
    <name type="common">Common osier</name>
    <name type="synonym">Basket willow</name>
    <dbReference type="NCBI Taxonomy" id="40686"/>
    <lineage>
        <taxon>Eukaryota</taxon>
        <taxon>Viridiplantae</taxon>
        <taxon>Streptophyta</taxon>
        <taxon>Embryophyta</taxon>
        <taxon>Tracheophyta</taxon>
        <taxon>Spermatophyta</taxon>
        <taxon>Magnoliopsida</taxon>
        <taxon>eudicotyledons</taxon>
        <taxon>Gunneridae</taxon>
        <taxon>Pentapetalae</taxon>
        <taxon>rosids</taxon>
        <taxon>fabids</taxon>
        <taxon>Malpighiales</taxon>
        <taxon>Salicaceae</taxon>
        <taxon>Saliceae</taxon>
        <taxon>Salix</taxon>
    </lineage>
</organism>
<dbReference type="SUPFAM" id="SSF48371">
    <property type="entry name" value="ARM repeat"/>
    <property type="match status" value="1"/>
</dbReference>
<feature type="region of interest" description="Disordered" evidence="11">
    <location>
        <begin position="1332"/>
        <end position="1361"/>
    </location>
</feature>
<evidence type="ECO:0000259" key="14">
    <source>
        <dbReference type="Pfam" id="PF18051"/>
    </source>
</evidence>
<sequence length="1361" mass="151517">MAPETNKTSGSGGATKNDAPVKAPPSKKKEEKKDDDLSEEDLALKQQLELYVERVQDPEPGIQKLALESLRQEIRSSTSSMTSVPKPLKFLRPHYGTLKAHYEKMAEADLKKFMADILSVLALTMSAEGERESLKYRLLGSEGDIGSWGHEYVRNLAGEIAQEYTKRRIGAWDHDAQWCFSEEASIDDLIELVQQIVAFHMKHNAEPEAVDLLMEVEDLDILSKYVDKTNFKRTCLYLTSAAKYLPGPDDLVVLKIAYEIYIKFMEYASALQIALFLDDLQYIKQVYTSCDDVLQKKQFSYIIARHGTAFQLDDDIASDDIVREVLEEIINNTKLSEGYLTLARDIEVMEPKSPEDIYKAHLLDGRASAGASVDSARQNLAATFVNAFVNAGFGQDKLMTPPTDSSSGGSGNWLFKNKEHGKTSAAASLGMILMWDVDSGLAQLDKYFHSNDNHVISGALLGVGIVNCGIRNDCDPALALLDDFVDKEDPSIRIGAIMGLGIAYAGTQNEQICKKLSLVLNDAKAPLDVIAFAAISLGLVCVGSCNEVVAQAIILSLMERSESDLQDPLTRFLPLGLGLLYLGKQESVEATAEVSKTFNEKIRKYCDMTLLSCAYAGTGNVLKVQNLLGHCAEILEKGETHQGPAVLGIAMIAMAEELGLEMAIRSLEHLLQYGQQNIRRAVPLALGLLCISNPKVNVMDTLSRLSHDTDSEVAMAAVISLGLIGAGTNNARIAGMLRNLSSYYYKETSLHFCVRIAQGLVHLGKGLLTLNPYHSDRFLLSPTALAGLITMLHACLDMKEIILRKYHYVLYFLVLAMQPRMLLTVDENLKPLPVPVRVGQAVDVVGQAGRPKTITGFQTHSTPVLLAAGDRAELATEKVCHIEGEPRLQRRSVVAHRDFYRAYSIKYKIVLDLQFLPTLLPYMDNDDIVAIYSSGKIYWSFPCVFAVLFNERVFHNFDPNLRTQEKAVEYQRALNAAKLDKIFARPFIGAMDGHIDAVSCMAKNPNYLKGIFSGSMDGGAVKGLTASTDGRILVSCGTDCTVRLWNVPVATIMESGDLSDCSSEPQAVYMGENAYWAVDHQWSGDLFATAGAQVDIWNHNRSQPVSSFKWGTDSVISVRFNPGEPNLLATSASDRSIMLYDLRVSSPARKLIMRTKTNCISWNPMEPMNFTAANEDCNCYSYDARKLDEAKCVHKDHVSAVMDIDFSPTGREFVTGSYDRTVRIFQYNGGHSREIYHTKRMQRVFCVKFSCDASYVISGSDDTNLRLWKAKASEQLGVLLPREQRRHEYNEALKKRYKHLPEVKRIVRHRHLPKPIYKAGVLRRVMIEAERRKDHRRKAHSAPGSIASEPMRKRRIIKEVE</sequence>
<evidence type="ECO:0000313" key="15">
    <source>
        <dbReference type="EMBL" id="VFU55527.1"/>
    </source>
</evidence>
<dbReference type="PROSITE" id="PS00678">
    <property type="entry name" value="WD_REPEATS_1"/>
    <property type="match status" value="1"/>
</dbReference>
<evidence type="ECO:0000259" key="12">
    <source>
        <dbReference type="Pfam" id="PF04158"/>
    </source>
</evidence>
<feature type="domain" description="26S proteasome non-ATPase regulatory subunit RPN1 C-terminal" evidence="14">
    <location>
        <begin position="845"/>
        <end position="880"/>
    </location>
</feature>
<dbReference type="GO" id="GO:0005634">
    <property type="term" value="C:nucleus"/>
    <property type="evidence" value="ECO:0007669"/>
    <property type="project" value="TreeGrafter"/>
</dbReference>
<evidence type="ECO:0000256" key="6">
    <source>
        <dbReference type="ARBA" id="ARBA00022843"/>
    </source>
</evidence>
<dbReference type="SUPFAM" id="SSF50978">
    <property type="entry name" value="WD40 repeat-like"/>
    <property type="match status" value="1"/>
</dbReference>
<dbReference type="EMBL" id="CAADRP010001885">
    <property type="protein sequence ID" value="VFU55527.1"/>
    <property type="molecule type" value="Genomic_DNA"/>
</dbReference>
<feature type="region of interest" description="Disordered" evidence="11">
    <location>
        <begin position="1"/>
        <end position="40"/>
    </location>
</feature>
<dbReference type="PROSITE" id="PS50082">
    <property type="entry name" value="WD_REPEATS_2"/>
    <property type="match status" value="4"/>
</dbReference>
<dbReference type="Pfam" id="PF17781">
    <property type="entry name" value="RPN1_RPN2_N"/>
    <property type="match status" value="1"/>
</dbReference>
<evidence type="ECO:0000256" key="3">
    <source>
        <dbReference type="ARBA" id="ARBA00021762"/>
    </source>
</evidence>
<keyword evidence="7" id="KW-0647">Proteasome</keyword>
<dbReference type="PANTHER" id="PTHR10943:SF1">
    <property type="entry name" value="26S PROTEASOME NON-ATPASE REGULATORY SUBUNIT 2"/>
    <property type="match status" value="1"/>
</dbReference>
<keyword evidence="8" id="KW-0687">Ribonucleoprotein</keyword>
<dbReference type="InterPro" id="IPR019775">
    <property type="entry name" value="WD40_repeat_CS"/>
</dbReference>
<dbReference type="InterPro" id="IPR007287">
    <property type="entry name" value="Sof1"/>
</dbReference>
<dbReference type="InterPro" id="IPR001680">
    <property type="entry name" value="WD40_rpt"/>
</dbReference>
<evidence type="ECO:0000256" key="1">
    <source>
        <dbReference type="ARBA" id="ARBA00005460"/>
    </source>
</evidence>
<dbReference type="Pfam" id="PF00400">
    <property type="entry name" value="WD40"/>
    <property type="match status" value="4"/>
</dbReference>
<dbReference type="PANTHER" id="PTHR10943">
    <property type="entry name" value="26S PROTEASOME NON-ATPASE REGULATORY SUBUNIT"/>
    <property type="match status" value="1"/>
</dbReference>
<dbReference type="InterPro" id="IPR011989">
    <property type="entry name" value="ARM-like"/>
</dbReference>
<dbReference type="InterPro" id="IPR002015">
    <property type="entry name" value="Proteasome/cyclosome_rpt"/>
</dbReference>
<evidence type="ECO:0000256" key="5">
    <source>
        <dbReference type="ARBA" id="ARBA00022737"/>
    </source>
</evidence>
<keyword evidence="4 10" id="KW-0853">WD repeat</keyword>
<dbReference type="GO" id="GO:0034515">
    <property type="term" value="C:proteasome storage granule"/>
    <property type="evidence" value="ECO:0007669"/>
    <property type="project" value="TreeGrafter"/>
</dbReference>
<dbReference type="InterPro" id="IPR016024">
    <property type="entry name" value="ARM-type_fold"/>
</dbReference>
<dbReference type="InterPro" id="IPR040892">
    <property type="entry name" value="RPN1_N"/>
</dbReference>
<name>A0A6N2MPZ9_SALVM</name>
<dbReference type="Gene3D" id="1.25.10.10">
    <property type="entry name" value="Leucine-rich Repeat Variant"/>
    <property type="match status" value="1"/>
</dbReference>
<feature type="domain" description="Sof1-like protein" evidence="12">
    <location>
        <begin position="1270"/>
        <end position="1356"/>
    </location>
</feature>
<dbReference type="FunFam" id="1.25.10.10:FF:000084">
    <property type="entry name" value="26S proteasome non-ATPase regulatory subunit 2 homolog"/>
    <property type="match status" value="1"/>
</dbReference>
<evidence type="ECO:0000256" key="8">
    <source>
        <dbReference type="ARBA" id="ARBA00023274"/>
    </source>
</evidence>
<evidence type="ECO:0000256" key="7">
    <source>
        <dbReference type="ARBA" id="ARBA00022942"/>
    </source>
</evidence>
<evidence type="ECO:0000256" key="11">
    <source>
        <dbReference type="SAM" id="MobiDB-lite"/>
    </source>
</evidence>
<protein>
    <recommendedName>
        <fullName evidence="3">DDB1- and CUL4-associated factor 13</fullName>
    </recommendedName>
    <alternativeName>
        <fullName evidence="9">WD repeat and SOF domain-containing protein 1</fullName>
    </alternativeName>
</protein>
<dbReference type="Pfam" id="PF04158">
    <property type="entry name" value="Sof1"/>
    <property type="match status" value="1"/>
</dbReference>
<dbReference type="PROSITE" id="PS50294">
    <property type="entry name" value="WD_REPEATS_REGION"/>
    <property type="match status" value="1"/>
</dbReference>
<feature type="compositionally biased region" description="Basic residues" evidence="11">
    <location>
        <begin position="1352"/>
        <end position="1361"/>
    </location>
</feature>
<feature type="repeat" description="WD" evidence="10">
    <location>
        <begin position="1194"/>
        <end position="1235"/>
    </location>
</feature>
<dbReference type="InterPro" id="IPR041433">
    <property type="entry name" value="RPN1_C"/>
</dbReference>
<dbReference type="SMART" id="SM00320">
    <property type="entry name" value="WD40"/>
    <property type="match status" value="5"/>
</dbReference>
<dbReference type="GO" id="GO:0043161">
    <property type="term" value="P:proteasome-mediated ubiquitin-dependent protein catabolic process"/>
    <property type="evidence" value="ECO:0007669"/>
    <property type="project" value="TreeGrafter"/>
</dbReference>
<reference evidence="15" key="1">
    <citation type="submission" date="2019-03" db="EMBL/GenBank/DDBJ databases">
        <authorList>
            <person name="Mank J."/>
            <person name="Almeida P."/>
        </authorList>
    </citation>
    <scope>NUCLEOTIDE SEQUENCE</scope>
    <source>
        <strain evidence="15">78183</strain>
    </source>
</reference>
<dbReference type="GO" id="GO:1990904">
    <property type="term" value="C:ribonucleoprotein complex"/>
    <property type="evidence" value="ECO:0007669"/>
    <property type="project" value="UniProtKB-KW"/>
</dbReference>
<dbReference type="GO" id="GO:0016567">
    <property type="term" value="P:protein ubiquitination"/>
    <property type="evidence" value="ECO:0007669"/>
    <property type="project" value="UniProtKB-UniPathway"/>
</dbReference>
<evidence type="ECO:0000256" key="10">
    <source>
        <dbReference type="PROSITE-ProRule" id="PRU00221"/>
    </source>
</evidence>
<accession>A0A6N2MPZ9</accession>
<evidence type="ECO:0000259" key="13">
    <source>
        <dbReference type="Pfam" id="PF17781"/>
    </source>
</evidence>
<keyword evidence="6" id="KW-0832">Ubl conjugation</keyword>
<dbReference type="GO" id="GO:0008540">
    <property type="term" value="C:proteasome regulatory particle, base subcomplex"/>
    <property type="evidence" value="ECO:0007669"/>
    <property type="project" value="TreeGrafter"/>
</dbReference>
<keyword evidence="5" id="KW-0677">Repeat</keyword>
<dbReference type="InterPro" id="IPR015943">
    <property type="entry name" value="WD40/YVTN_repeat-like_dom_sf"/>
</dbReference>
<gene>
    <name evidence="15" type="ORF">SVIM_LOCUS394348</name>
</gene>
<comment type="similarity">
    <text evidence="1">Belongs to the proteasome subunit S2 family.</text>
</comment>